<dbReference type="Pfam" id="PF00172">
    <property type="entry name" value="Zn_clus"/>
    <property type="match status" value="1"/>
</dbReference>
<dbReference type="EMBL" id="KV878131">
    <property type="protein sequence ID" value="OJJ04503.1"/>
    <property type="molecule type" value="Genomic_DNA"/>
</dbReference>
<dbReference type="Gene3D" id="4.10.240.10">
    <property type="entry name" value="Zn(2)-C6 fungal-type DNA-binding domain"/>
    <property type="match status" value="1"/>
</dbReference>
<dbReference type="InterPro" id="IPR007219">
    <property type="entry name" value="XnlR_reg_dom"/>
</dbReference>
<feature type="region of interest" description="Disordered" evidence="6">
    <location>
        <begin position="501"/>
        <end position="521"/>
    </location>
</feature>
<dbReference type="PROSITE" id="PS00463">
    <property type="entry name" value="ZN2_CY6_FUNGAL_1"/>
    <property type="match status" value="1"/>
</dbReference>
<keyword evidence="3" id="KW-0238">DNA-binding</keyword>
<dbReference type="GO" id="GO:0006351">
    <property type="term" value="P:DNA-templated transcription"/>
    <property type="evidence" value="ECO:0007669"/>
    <property type="project" value="InterPro"/>
</dbReference>
<dbReference type="GeneID" id="63722713"/>
<dbReference type="AlphaFoldDB" id="A0A1L9PSN4"/>
<evidence type="ECO:0000313" key="9">
    <source>
        <dbReference type="Proteomes" id="UP000184073"/>
    </source>
</evidence>
<dbReference type="SMART" id="SM00066">
    <property type="entry name" value="GAL4"/>
    <property type="match status" value="1"/>
</dbReference>
<evidence type="ECO:0000256" key="2">
    <source>
        <dbReference type="ARBA" id="ARBA00023015"/>
    </source>
</evidence>
<evidence type="ECO:0000313" key="8">
    <source>
        <dbReference type="EMBL" id="OJJ04503.1"/>
    </source>
</evidence>
<dbReference type="PROSITE" id="PS50048">
    <property type="entry name" value="ZN2_CY6_FUNGAL_2"/>
    <property type="match status" value="1"/>
</dbReference>
<dbReference type="RefSeq" id="XP_040670265.1">
    <property type="nucleotide sequence ID" value="XM_040807202.1"/>
</dbReference>
<evidence type="ECO:0000256" key="4">
    <source>
        <dbReference type="ARBA" id="ARBA00023163"/>
    </source>
</evidence>
<dbReference type="Pfam" id="PF04082">
    <property type="entry name" value="Fungal_trans"/>
    <property type="match status" value="1"/>
</dbReference>
<feature type="compositionally biased region" description="Polar residues" evidence="6">
    <location>
        <begin position="34"/>
        <end position="55"/>
    </location>
</feature>
<evidence type="ECO:0000259" key="7">
    <source>
        <dbReference type="PROSITE" id="PS50048"/>
    </source>
</evidence>
<reference evidence="9" key="1">
    <citation type="journal article" date="2017" name="Genome Biol.">
        <title>Comparative genomics reveals high biological diversity and specific adaptations in the industrially and medically important fungal genus Aspergillus.</title>
        <authorList>
            <person name="de Vries R.P."/>
            <person name="Riley R."/>
            <person name="Wiebenga A."/>
            <person name="Aguilar-Osorio G."/>
            <person name="Amillis S."/>
            <person name="Uchima C.A."/>
            <person name="Anderluh G."/>
            <person name="Asadollahi M."/>
            <person name="Askin M."/>
            <person name="Barry K."/>
            <person name="Battaglia E."/>
            <person name="Bayram O."/>
            <person name="Benocci T."/>
            <person name="Braus-Stromeyer S.A."/>
            <person name="Caldana C."/>
            <person name="Canovas D."/>
            <person name="Cerqueira G.C."/>
            <person name="Chen F."/>
            <person name="Chen W."/>
            <person name="Choi C."/>
            <person name="Clum A."/>
            <person name="Dos Santos R.A."/>
            <person name="Damasio A.R."/>
            <person name="Diallinas G."/>
            <person name="Emri T."/>
            <person name="Fekete E."/>
            <person name="Flipphi M."/>
            <person name="Freyberg S."/>
            <person name="Gallo A."/>
            <person name="Gournas C."/>
            <person name="Habgood R."/>
            <person name="Hainaut M."/>
            <person name="Harispe M.L."/>
            <person name="Henrissat B."/>
            <person name="Hilden K.S."/>
            <person name="Hope R."/>
            <person name="Hossain A."/>
            <person name="Karabika E."/>
            <person name="Karaffa L."/>
            <person name="Karanyi Z."/>
            <person name="Krasevec N."/>
            <person name="Kuo A."/>
            <person name="Kusch H."/>
            <person name="LaButti K."/>
            <person name="Lagendijk E.L."/>
            <person name="Lapidus A."/>
            <person name="Levasseur A."/>
            <person name="Lindquist E."/>
            <person name="Lipzen A."/>
            <person name="Logrieco A.F."/>
            <person name="MacCabe A."/>
            <person name="Maekelae M.R."/>
            <person name="Malavazi I."/>
            <person name="Melin P."/>
            <person name="Meyer V."/>
            <person name="Mielnichuk N."/>
            <person name="Miskei M."/>
            <person name="Molnar A.P."/>
            <person name="Mule G."/>
            <person name="Ngan C.Y."/>
            <person name="Orejas M."/>
            <person name="Orosz E."/>
            <person name="Ouedraogo J.P."/>
            <person name="Overkamp K.M."/>
            <person name="Park H.-S."/>
            <person name="Perrone G."/>
            <person name="Piumi F."/>
            <person name="Punt P.J."/>
            <person name="Ram A.F."/>
            <person name="Ramon A."/>
            <person name="Rauscher S."/>
            <person name="Record E."/>
            <person name="Riano-Pachon D.M."/>
            <person name="Robert V."/>
            <person name="Roehrig J."/>
            <person name="Ruller R."/>
            <person name="Salamov A."/>
            <person name="Salih N.S."/>
            <person name="Samson R.A."/>
            <person name="Sandor E."/>
            <person name="Sanguinetti M."/>
            <person name="Schuetze T."/>
            <person name="Sepcic K."/>
            <person name="Shelest E."/>
            <person name="Sherlock G."/>
            <person name="Sophianopoulou V."/>
            <person name="Squina F.M."/>
            <person name="Sun H."/>
            <person name="Susca A."/>
            <person name="Todd R.B."/>
            <person name="Tsang A."/>
            <person name="Unkles S.E."/>
            <person name="van de Wiele N."/>
            <person name="van Rossen-Uffink D."/>
            <person name="Oliveira J.V."/>
            <person name="Vesth T.C."/>
            <person name="Visser J."/>
            <person name="Yu J.-H."/>
            <person name="Zhou M."/>
            <person name="Andersen M.R."/>
            <person name="Archer D.B."/>
            <person name="Baker S.E."/>
            <person name="Benoit I."/>
            <person name="Brakhage A.A."/>
            <person name="Braus G.H."/>
            <person name="Fischer R."/>
            <person name="Frisvad J.C."/>
            <person name="Goldman G.H."/>
            <person name="Houbraken J."/>
            <person name="Oakley B."/>
            <person name="Pocsi I."/>
            <person name="Scazzocchio C."/>
            <person name="Seiboth B."/>
            <person name="vanKuyk P.A."/>
            <person name="Wortman J."/>
            <person name="Dyer P.S."/>
            <person name="Grigoriev I.V."/>
        </authorList>
    </citation>
    <scope>NUCLEOTIDE SEQUENCE [LARGE SCALE GENOMIC DNA]</scope>
    <source>
        <strain evidence="9">CBS 583.65</strain>
    </source>
</reference>
<feature type="compositionally biased region" description="Low complexity" evidence="6">
    <location>
        <begin position="1"/>
        <end position="17"/>
    </location>
</feature>
<keyword evidence="5" id="KW-0539">Nucleus</keyword>
<keyword evidence="4" id="KW-0804">Transcription</keyword>
<dbReference type="PANTHER" id="PTHR47654:SF1">
    <property type="entry name" value="ZN(II)2CYS6 TRANSCRIPTION FACTOR (EUROFUNG)"/>
    <property type="match status" value="1"/>
</dbReference>
<dbReference type="GO" id="GO:0000981">
    <property type="term" value="F:DNA-binding transcription factor activity, RNA polymerase II-specific"/>
    <property type="evidence" value="ECO:0007669"/>
    <property type="project" value="InterPro"/>
</dbReference>
<feature type="region of interest" description="Disordered" evidence="6">
    <location>
        <begin position="1"/>
        <end position="79"/>
    </location>
</feature>
<evidence type="ECO:0000256" key="3">
    <source>
        <dbReference type="ARBA" id="ARBA00023125"/>
    </source>
</evidence>
<evidence type="ECO:0000256" key="1">
    <source>
        <dbReference type="ARBA" id="ARBA00022723"/>
    </source>
</evidence>
<protein>
    <recommendedName>
        <fullName evidence="7">Zn(2)-C6 fungal-type domain-containing protein</fullName>
    </recommendedName>
</protein>
<dbReference type="Proteomes" id="UP000184073">
    <property type="component" value="Unassembled WGS sequence"/>
</dbReference>
<dbReference type="GO" id="GO:0003677">
    <property type="term" value="F:DNA binding"/>
    <property type="evidence" value="ECO:0007669"/>
    <property type="project" value="UniProtKB-KW"/>
</dbReference>
<dbReference type="CDD" id="cd12148">
    <property type="entry name" value="fungal_TF_MHR"/>
    <property type="match status" value="1"/>
</dbReference>
<evidence type="ECO:0000256" key="5">
    <source>
        <dbReference type="ARBA" id="ARBA00023242"/>
    </source>
</evidence>
<dbReference type="GO" id="GO:0008270">
    <property type="term" value="F:zinc ion binding"/>
    <property type="evidence" value="ECO:0007669"/>
    <property type="project" value="InterPro"/>
</dbReference>
<accession>A0A1L9PSN4</accession>
<dbReference type="CDD" id="cd00067">
    <property type="entry name" value="GAL4"/>
    <property type="match status" value="1"/>
</dbReference>
<dbReference type="PANTHER" id="PTHR47654">
    <property type="entry name" value="ZN(II)2CYS6 TRANSCRIPTION FACTOR (EUROFUNG)-RELATED"/>
    <property type="match status" value="1"/>
</dbReference>
<dbReference type="InterPro" id="IPR001138">
    <property type="entry name" value="Zn2Cys6_DnaBD"/>
</dbReference>
<dbReference type="InterPro" id="IPR036864">
    <property type="entry name" value="Zn2-C6_fun-type_DNA-bd_sf"/>
</dbReference>
<keyword evidence="1" id="KW-0479">Metal-binding</keyword>
<dbReference type="SUPFAM" id="SSF57701">
    <property type="entry name" value="Zn2/Cys6 DNA-binding domain"/>
    <property type="match status" value="1"/>
</dbReference>
<evidence type="ECO:0000256" key="6">
    <source>
        <dbReference type="SAM" id="MobiDB-lite"/>
    </source>
</evidence>
<keyword evidence="2" id="KW-0805">Transcription regulation</keyword>
<sequence length="752" mass="83938">MSDSFPFSPYDPSSQYPENESVFGWPTPGFPQPSFLSQGPSEATSTQPEISTTVATAAAPEHSLNSKVPIPRSVSSTAVPNRGRVSRACENCRDQKVKCSGQRPTCQRCQESGIQCSYGDRKREKLARRLSDLTARVESFETLLQNIYPNLDSLSVQYVEQILSDQYDNDQPPSHLPSDLPSPLFATDSGSPIGTIDFTNEDFNRDEKIQAMGFVGEHSEIAWMYRLKKILHLVHHGQLGKSLDRDYVTTANYFIDDTEVTVLNDVDLSQRPLPAVADRLVESYFHTVHPCFPIVSKATFLGQYKSFYSAPSVRPGKRWLAVLNLIFAIATKYDHGSLGDTETGADHHTIYFSRAWKLSMGDVALLDHPNLQQVQVEGLSAFYLMAVGQANRSWRLSGISIESAVTMGLNLRNESDIISYSSRETRYRVWWAVYVLHVLLCVMTGRLPSSTEDSCTTPLPVPFVEEDFSRGEIEKLIEDHEARTLFIRNLVSRSSAQSAESALIPESAMRPSPDSDKHSDRIASSAAQILTPTTPNSSLHFLYLVELGLLMRRSIDALYAPGAGRKSWRSIEMVISALNSRADSWLPKLPAELHFTQGAEACERERLGLAFSFYSTKILITQPCLSRILQQASWDSQIESFCATMASMCIDMACLMLELLPNSPDLAWIYRLSPWWCIVHYLMQGATVLLVSLFIKEKSNTTQHPRAISNVSKVAGWLSLLATKNPSAQRAWTAFQDLLSHREIAVAMGPQN</sequence>
<dbReference type="OrthoDB" id="5296287at2759"/>
<feature type="domain" description="Zn(2)-C6 fungal-type" evidence="7">
    <location>
        <begin position="88"/>
        <end position="118"/>
    </location>
</feature>
<organism evidence="8 9">
    <name type="scientific">Aspergillus versicolor CBS 583.65</name>
    <dbReference type="NCBI Taxonomy" id="1036611"/>
    <lineage>
        <taxon>Eukaryota</taxon>
        <taxon>Fungi</taxon>
        <taxon>Dikarya</taxon>
        <taxon>Ascomycota</taxon>
        <taxon>Pezizomycotina</taxon>
        <taxon>Eurotiomycetes</taxon>
        <taxon>Eurotiomycetidae</taxon>
        <taxon>Eurotiales</taxon>
        <taxon>Aspergillaceae</taxon>
        <taxon>Aspergillus</taxon>
        <taxon>Aspergillus subgen. Nidulantes</taxon>
    </lineage>
</organism>
<gene>
    <name evidence="8" type="ORF">ASPVEDRAFT_135234</name>
</gene>
<name>A0A1L9PSN4_ASPVE</name>
<dbReference type="InterPro" id="IPR053230">
    <property type="entry name" value="Trans_reg_galc"/>
</dbReference>
<dbReference type="SMART" id="SM00906">
    <property type="entry name" value="Fungal_trans"/>
    <property type="match status" value="1"/>
</dbReference>
<proteinExistence type="predicted"/>
<dbReference type="VEuPathDB" id="FungiDB:ASPVEDRAFT_135234"/>
<keyword evidence="9" id="KW-1185">Reference proteome</keyword>